<evidence type="ECO:0000313" key="3">
    <source>
        <dbReference type="Proteomes" id="UP000319817"/>
    </source>
</evidence>
<evidence type="ECO:0000256" key="1">
    <source>
        <dbReference type="SAM" id="MobiDB-lite"/>
    </source>
</evidence>
<gene>
    <name evidence="2" type="ORF">K239x_41450</name>
</gene>
<reference evidence="2 3" key="1">
    <citation type="submission" date="2019-02" db="EMBL/GenBank/DDBJ databases">
        <title>Deep-cultivation of Planctomycetes and their phenomic and genomic characterization uncovers novel biology.</title>
        <authorList>
            <person name="Wiegand S."/>
            <person name="Jogler M."/>
            <person name="Boedeker C."/>
            <person name="Pinto D."/>
            <person name="Vollmers J."/>
            <person name="Rivas-Marin E."/>
            <person name="Kohn T."/>
            <person name="Peeters S.H."/>
            <person name="Heuer A."/>
            <person name="Rast P."/>
            <person name="Oberbeckmann S."/>
            <person name="Bunk B."/>
            <person name="Jeske O."/>
            <person name="Meyerdierks A."/>
            <person name="Storesund J.E."/>
            <person name="Kallscheuer N."/>
            <person name="Luecker S."/>
            <person name="Lage O.M."/>
            <person name="Pohl T."/>
            <person name="Merkel B.J."/>
            <person name="Hornburger P."/>
            <person name="Mueller R.-W."/>
            <person name="Bruemmer F."/>
            <person name="Labrenz M."/>
            <person name="Spormann A.M."/>
            <person name="Op den Camp H."/>
            <person name="Overmann J."/>
            <person name="Amann R."/>
            <person name="Jetten M.S.M."/>
            <person name="Mascher T."/>
            <person name="Medema M.H."/>
            <person name="Devos D.P."/>
            <person name="Kaster A.-K."/>
            <person name="Ovreas L."/>
            <person name="Rohde M."/>
            <person name="Galperin M.Y."/>
            <person name="Jogler C."/>
        </authorList>
    </citation>
    <scope>NUCLEOTIDE SEQUENCE [LARGE SCALE GENOMIC DNA]</scope>
    <source>
        <strain evidence="2 3">K23_9</strain>
    </source>
</reference>
<sequence>MQLLLCRDASRDQTPSAKEKTPTEQTSRVSTCLDSTRFIALTSRSFGLEGR</sequence>
<evidence type="ECO:0000313" key="2">
    <source>
        <dbReference type="EMBL" id="QDT12137.1"/>
    </source>
</evidence>
<proteinExistence type="predicted"/>
<dbReference type="EMBL" id="CP036526">
    <property type="protein sequence ID" value="QDT12137.1"/>
    <property type="molecule type" value="Genomic_DNA"/>
</dbReference>
<name>A0A517NYD1_9BACT</name>
<organism evidence="2 3">
    <name type="scientific">Stieleria marina</name>
    <dbReference type="NCBI Taxonomy" id="1930275"/>
    <lineage>
        <taxon>Bacteria</taxon>
        <taxon>Pseudomonadati</taxon>
        <taxon>Planctomycetota</taxon>
        <taxon>Planctomycetia</taxon>
        <taxon>Pirellulales</taxon>
        <taxon>Pirellulaceae</taxon>
        <taxon>Stieleria</taxon>
    </lineage>
</organism>
<protein>
    <submittedName>
        <fullName evidence="2">Uncharacterized protein</fullName>
    </submittedName>
</protein>
<feature type="region of interest" description="Disordered" evidence="1">
    <location>
        <begin position="1"/>
        <end position="29"/>
    </location>
</feature>
<dbReference type="AlphaFoldDB" id="A0A517NYD1"/>
<accession>A0A517NYD1</accession>
<keyword evidence="3" id="KW-1185">Reference proteome</keyword>
<dbReference type="Proteomes" id="UP000319817">
    <property type="component" value="Chromosome"/>
</dbReference>